<keyword evidence="5" id="KW-0963">Cytoplasm</keyword>
<protein>
    <recommendedName>
        <fullName evidence="4">Ferric uptake regulation protein</fullName>
    </recommendedName>
</protein>
<dbReference type="Gene3D" id="3.30.1490.190">
    <property type="match status" value="1"/>
</dbReference>
<comment type="subcellular location">
    <subcellularLocation>
        <location evidence="1">Cytoplasm</location>
    </subcellularLocation>
</comment>
<dbReference type="InterPro" id="IPR036390">
    <property type="entry name" value="WH_DNA-bd_sf"/>
</dbReference>
<evidence type="ECO:0000256" key="5">
    <source>
        <dbReference type="ARBA" id="ARBA00022490"/>
    </source>
</evidence>
<accession>A0ABM8B4G7</accession>
<evidence type="ECO:0000256" key="2">
    <source>
        <dbReference type="ARBA" id="ARBA00007957"/>
    </source>
</evidence>
<comment type="similarity">
    <text evidence="2">Belongs to the Fur family.</text>
</comment>
<name>A0ABM8B4G7_9BACT</name>
<proteinExistence type="inferred from homology"/>
<reference evidence="12 13" key="1">
    <citation type="submission" date="2022-08" db="EMBL/GenBank/DDBJ databases">
        <title>Genome Sequence of the sulphate-reducing bacterium, Pseudodesulfovibrio sp. SYK.</title>
        <authorList>
            <person name="Kondo R."/>
            <person name="Kataoka T."/>
        </authorList>
    </citation>
    <scope>NUCLEOTIDE SEQUENCE [LARGE SCALE GENOMIC DNA]</scope>
    <source>
        <strain evidence="12 13">SYK</strain>
    </source>
</reference>
<dbReference type="EMBL" id="AP026709">
    <property type="protein sequence ID" value="BDQ38706.1"/>
    <property type="molecule type" value="Genomic_DNA"/>
</dbReference>
<dbReference type="InterPro" id="IPR043135">
    <property type="entry name" value="Fur_C"/>
</dbReference>
<sequence length="172" mass="19534">MRLKVNKGLKTQKYACVKIKKMQEALKSFKKYLADNTLKLTQQRLLILKVFLSEGGEMSSEKLLNAVQTIDTAVSRSTVYRTIKHFHHAGIARCTHHSDGSTHYEPSGDHTSHMLCERCGKIIPIRNPYIQCLQQETARQQGFTLYRYTTTFYGLCSECTEALQSAKTKPSG</sequence>
<evidence type="ECO:0000256" key="11">
    <source>
        <dbReference type="ARBA" id="ARBA00023163"/>
    </source>
</evidence>
<dbReference type="InterPro" id="IPR036388">
    <property type="entry name" value="WH-like_DNA-bd_sf"/>
</dbReference>
<keyword evidence="13" id="KW-1185">Reference proteome</keyword>
<gene>
    <name evidence="12" type="ORF">SYK_30660</name>
</gene>
<dbReference type="CDD" id="cd07153">
    <property type="entry name" value="Fur_like"/>
    <property type="match status" value="1"/>
</dbReference>
<evidence type="ECO:0000256" key="8">
    <source>
        <dbReference type="ARBA" id="ARBA00022833"/>
    </source>
</evidence>
<organism evidence="12 13">
    <name type="scientific">Pseudodesulfovibrio nedwellii</name>
    <dbReference type="NCBI Taxonomy" id="2973072"/>
    <lineage>
        <taxon>Bacteria</taxon>
        <taxon>Pseudomonadati</taxon>
        <taxon>Thermodesulfobacteriota</taxon>
        <taxon>Desulfovibrionia</taxon>
        <taxon>Desulfovibrionales</taxon>
        <taxon>Desulfovibrionaceae</taxon>
    </lineage>
</organism>
<evidence type="ECO:0000256" key="3">
    <source>
        <dbReference type="ARBA" id="ARBA00011738"/>
    </source>
</evidence>
<comment type="subunit">
    <text evidence="3">Homodimer.</text>
</comment>
<evidence type="ECO:0000256" key="6">
    <source>
        <dbReference type="ARBA" id="ARBA00022491"/>
    </source>
</evidence>
<evidence type="ECO:0000256" key="10">
    <source>
        <dbReference type="ARBA" id="ARBA00023125"/>
    </source>
</evidence>
<evidence type="ECO:0000313" key="13">
    <source>
        <dbReference type="Proteomes" id="UP001317742"/>
    </source>
</evidence>
<keyword evidence="11" id="KW-0804">Transcription</keyword>
<dbReference type="SUPFAM" id="SSF46785">
    <property type="entry name" value="Winged helix' DNA-binding domain"/>
    <property type="match status" value="1"/>
</dbReference>
<dbReference type="Pfam" id="PF01475">
    <property type="entry name" value="FUR"/>
    <property type="match status" value="1"/>
</dbReference>
<dbReference type="RefSeq" id="WP_281761200.1">
    <property type="nucleotide sequence ID" value="NZ_AP026709.1"/>
</dbReference>
<evidence type="ECO:0000256" key="9">
    <source>
        <dbReference type="ARBA" id="ARBA00023015"/>
    </source>
</evidence>
<keyword evidence="8" id="KW-0862">Zinc</keyword>
<keyword evidence="10" id="KW-0238">DNA-binding</keyword>
<dbReference type="PANTHER" id="PTHR33202:SF2">
    <property type="entry name" value="FERRIC UPTAKE REGULATION PROTEIN"/>
    <property type="match status" value="1"/>
</dbReference>
<keyword evidence="6" id="KW-0678">Repressor</keyword>
<evidence type="ECO:0000256" key="1">
    <source>
        <dbReference type="ARBA" id="ARBA00004496"/>
    </source>
</evidence>
<evidence type="ECO:0000313" key="12">
    <source>
        <dbReference type="EMBL" id="BDQ38706.1"/>
    </source>
</evidence>
<keyword evidence="7" id="KW-0479">Metal-binding</keyword>
<keyword evidence="9" id="KW-0805">Transcription regulation</keyword>
<dbReference type="Proteomes" id="UP001317742">
    <property type="component" value="Chromosome"/>
</dbReference>
<evidence type="ECO:0000256" key="7">
    <source>
        <dbReference type="ARBA" id="ARBA00022723"/>
    </source>
</evidence>
<dbReference type="PANTHER" id="PTHR33202">
    <property type="entry name" value="ZINC UPTAKE REGULATION PROTEIN"/>
    <property type="match status" value="1"/>
</dbReference>
<dbReference type="InterPro" id="IPR002481">
    <property type="entry name" value="FUR"/>
</dbReference>
<dbReference type="Gene3D" id="1.10.10.10">
    <property type="entry name" value="Winged helix-like DNA-binding domain superfamily/Winged helix DNA-binding domain"/>
    <property type="match status" value="1"/>
</dbReference>
<evidence type="ECO:0000256" key="4">
    <source>
        <dbReference type="ARBA" id="ARBA00020910"/>
    </source>
</evidence>